<proteinExistence type="predicted"/>
<reference evidence="4" key="2">
    <citation type="submission" date="2016-01" db="EMBL/GenBank/DDBJ databases">
        <authorList>
            <person name="McClelland M."/>
            <person name="Jain A."/>
            <person name="Saraogi P."/>
            <person name="Mendelson R."/>
            <person name="Westerman R."/>
            <person name="SanMiguel P."/>
            <person name="Csonka L."/>
        </authorList>
    </citation>
    <scope>NUCLEOTIDE SEQUENCE</scope>
    <source>
        <strain evidence="4">CL09T03C01</strain>
    </source>
</reference>
<dbReference type="Proteomes" id="UP000283482">
    <property type="component" value="Unassembled WGS sequence"/>
</dbReference>
<sequence precursor="true">MKRFGLTLVAAVCLSASTFAAGNQPTTASWEGNINVSKLSKYLKLSANQQKEVTNICEYFNEQMSRATNSKKNQEKLLRNAVYGNLKLMKRTLDEKQYSDYAKVLNVTLQNKGIEVK</sequence>
<evidence type="ECO:0000313" key="4">
    <source>
        <dbReference type="EMBL" id="KWR54911.1"/>
    </source>
</evidence>
<dbReference type="Proteomes" id="UP000467334">
    <property type="component" value="Unassembled WGS sequence"/>
</dbReference>
<keyword evidence="1" id="KW-0732">Signal</keyword>
<evidence type="ECO:0000313" key="7">
    <source>
        <dbReference type="EMBL" id="RHB30650.1"/>
    </source>
</evidence>
<dbReference type="AlphaFoldDB" id="A0A120A2B4"/>
<keyword evidence="8" id="KW-1185">Reference proteome</keyword>
<dbReference type="Proteomes" id="UP000431177">
    <property type="component" value="Unassembled WGS sequence"/>
</dbReference>
<dbReference type="RefSeq" id="WP_060385933.1">
    <property type="nucleotide sequence ID" value="NZ_AP031449.1"/>
</dbReference>
<dbReference type="EMBL" id="QSGN01000009">
    <property type="protein sequence ID" value="RHB30650.1"/>
    <property type="molecule type" value="Genomic_DNA"/>
</dbReference>
<gene>
    <name evidence="4" type="ORF">AA415_01940</name>
    <name evidence="7" type="ORF">DW889_05495</name>
    <name evidence="6" type="ORF">DWY58_08190</name>
    <name evidence="5" type="ORF">DXC34_06265</name>
    <name evidence="3" type="ORF">F9950_05550</name>
    <name evidence="2" type="ORF">F9958_05860</name>
</gene>
<evidence type="ECO:0000313" key="9">
    <source>
        <dbReference type="Proteomes" id="UP000261223"/>
    </source>
</evidence>
<feature type="chain" id="PRO_5036004326" description="DUF4890 domain-containing protein" evidence="1">
    <location>
        <begin position="21"/>
        <end position="117"/>
    </location>
</feature>
<comment type="caution">
    <text evidence="4">The sequence shown here is derived from an EMBL/GenBank/DDBJ whole genome shotgun (WGS) entry which is preliminary data.</text>
</comment>
<dbReference type="EMBL" id="LRGC01000007">
    <property type="protein sequence ID" value="KWR54911.1"/>
    <property type="molecule type" value="Genomic_DNA"/>
</dbReference>
<evidence type="ECO:0000313" key="12">
    <source>
        <dbReference type="Proteomes" id="UP000431177"/>
    </source>
</evidence>
<name>A0A120A2B4_BACSE</name>
<evidence type="ECO:0000313" key="8">
    <source>
        <dbReference type="Proteomes" id="UP000056419"/>
    </source>
</evidence>
<evidence type="ECO:0000313" key="3">
    <source>
        <dbReference type="EMBL" id="KAB5329459.1"/>
    </source>
</evidence>
<evidence type="ECO:0000313" key="5">
    <source>
        <dbReference type="EMBL" id="RGM14392.1"/>
    </source>
</evidence>
<reference evidence="9 10" key="3">
    <citation type="submission" date="2018-08" db="EMBL/GenBank/DDBJ databases">
        <title>A genome reference for cultivated species of the human gut microbiota.</title>
        <authorList>
            <person name="Zou Y."/>
            <person name="Xue W."/>
            <person name="Luo G."/>
        </authorList>
    </citation>
    <scope>NUCLEOTIDE SEQUENCE [LARGE SCALE GENOMIC DNA]</scope>
    <source>
        <strain evidence="6 11">AF25-6</strain>
        <strain evidence="7 10">AM40-34</strain>
        <strain evidence="5 9">TF03-6</strain>
    </source>
</reference>
<dbReference type="EMBL" id="WCLE01000009">
    <property type="protein sequence ID" value="KAB5315253.1"/>
    <property type="molecule type" value="Genomic_DNA"/>
</dbReference>
<evidence type="ECO:0000313" key="2">
    <source>
        <dbReference type="EMBL" id="KAB5315253.1"/>
    </source>
</evidence>
<dbReference type="EMBL" id="WCLA01000007">
    <property type="protein sequence ID" value="KAB5329459.1"/>
    <property type="molecule type" value="Genomic_DNA"/>
</dbReference>
<accession>A0A120A2B4</accession>
<organism evidence="4 8">
    <name type="scientific">Bacteroides stercoris</name>
    <dbReference type="NCBI Taxonomy" id="46506"/>
    <lineage>
        <taxon>Bacteria</taxon>
        <taxon>Pseudomonadati</taxon>
        <taxon>Bacteroidota</taxon>
        <taxon>Bacteroidia</taxon>
        <taxon>Bacteroidales</taxon>
        <taxon>Bacteroidaceae</taxon>
        <taxon>Bacteroides</taxon>
    </lineage>
</organism>
<dbReference type="Proteomes" id="UP000284161">
    <property type="component" value="Unassembled WGS sequence"/>
</dbReference>
<dbReference type="EMBL" id="QRUB01000005">
    <property type="protein sequence ID" value="RGR28348.1"/>
    <property type="molecule type" value="Genomic_DNA"/>
</dbReference>
<evidence type="ECO:0008006" key="14">
    <source>
        <dbReference type="Google" id="ProtNLM"/>
    </source>
</evidence>
<protein>
    <recommendedName>
        <fullName evidence="14">DUF4890 domain-containing protein</fullName>
    </recommendedName>
</protein>
<evidence type="ECO:0000256" key="1">
    <source>
        <dbReference type="SAM" id="SignalP"/>
    </source>
</evidence>
<evidence type="ECO:0000313" key="10">
    <source>
        <dbReference type="Proteomes" id="UP000283482"/>
    </source>
</evidence>
<dbReference type="EMBL" id="QSSV01000006">
    <property type="protein sequence ID" value="RGM14392.1"/>
    <property type="molecule type" value="Genomic_DNA"/>
</dbReference>
<reference evidence="4 8" key="1">
    <citation type="journal article" date="2016" name="BMC Genomics">
        <title>Type VI secretion systems of human gut Bacteroidales segregate into three genetic architectures, two of which are contained on mobile genetic elements.</title>
        <authorList>
            <person name="Coyne M.J."/>
            <person name="Roelofs K.G."/>
            <person name="Comstock L.E."/>
        </authorList>
    </citation>
    <scope>NUCLEOTIDE SEQUENCE [LARGE SCALE GENOMIC DNA]</scope>
    <source>
        <strain evidence="4 8">CL09T03C01</strain>
    </source>
</reference>
<reference evidence="12 13" key="4">
    <citation type="journal article" date="2019" name="Nat. Med.">
        <title>A library of human gut bacterial isolates paired with longitudinal multiomics data enables mechanistic microbiome research.</title>
        <authorList>
            <person name="Poyet M."/>
            <person name="Groussin M."/>
            <person name="Gibbons S.M."/>
            <person name="Avila-Pacheco J."/>
            <person name="Jiang X."/>
            <person name="Kearney S.M."/>
            <person name="Perrotta A.R."/>
            <person name="Berdy B."/>
            <person name="Zhao S."/>
            <person name="Lieberman T.D."/>
            <person name="Swanson P.K."/>
            <person name="Smith M."/>
            <person name="Roesemann S."/>
            <person name="Alexander J.E."/>
            <person name="Rich S.A."/>
            <person name="Livny J."/>
            <person name="Vlamakis H."/>
            <person name="Clish C."/>
            <person name="Bullock K."/>
            <person name="Deik A."/>
            <person name="Scott J."/>
            <person name="Pierce K.A."/>
            <person name="Xavier R.J."/>
            <person name="Alm E.J."/>
        </authorList>
    </citation>
    <scope>NUCLEOTIDE SEQUENCE [LARGE SCALE GENOMIC DNA]</scope>
    <source>
        <strain evidence="3 12">BIOML-A2</strain>
        <strain evidence="2 13">BIOML-A6</strain>
    </source>
</reference>
<dbReference type="Proteomes" id="UP000056419">
    <property type="component" value="Unassembled WGS sequence"/>
</dbReference>
<evidence type="ECO:0000313" key="6">
    <source>
        <dbReference type="EMBL" id="RGR28348.1"/>
    </source>
</evidence>
<feature type="signal peptide" evidence="1">
    <location>
        <begin position="1"/>
        <end position="20"/>
    </location>
</feature>
<evidence type="ECO:0000313" key="13">
    <source>
        <dbReference type="Proteomes" id="UP000467334"/>
    </source>
</evidence>
<evidence type="ECO:0000313" key="11">
    <source>
        <dbReference type="Proteomes" id="UP000284161"/>
    </source>
</evidence>
<dbReference type="Proteomes" id="UP000261223">
    <property type="component" value="Unassembled WGS sequence"/>
</dbReference>
<dbReference type="PATRIC" id="fig|46506.5.peg.2067"/>